<evidence type="ECO:0000313" key="2">
    <source>
        <dbReference type="EMBL" id="KZO96222.1"/>
    </source>
</evidence>
<protein>
    <recommendedName>
        <fullName evidence="1">F-box domain-containing protein</fullName>
    </recommendedName>
</protein>
<dbReference type="EMBL" id="KV417285">
    <property type="protein sequence ID" value="KZO96222.1"/>
    <property type="molecule type" value="Genomic_DNA"/>
</dbReference>
<dbReference type="Proteomes" id="UP000076738">
    <property type="component" value="Unassembled WGS sequence"/>
</dbReference>
<sequence>MKLNDLPPELLQLIIAFLSPASTLAVALTSRVLFEITIEHLWEAPRMLGLVTVGDRADPRLFRGREGRCGWVGRKVRRAVGLERGEEKQRVPLVVLRARRFEFYASFVRSLSLDETQGDTLSLEVVNKPLQLVGLSSLPIALPRLHELSVHASRASFLKSACSLPWSLCPSLSRIKISVQQAPRVQDNEDPWPSALKDTLAHLPRLDELELIRHHWRGGEDALFDLLSTRFGATLRNLTVLGLDFDMRVLEQPLPALQELNLMLDTDAHVPAVLSMHALRKLHLHPITRMDGSQAVLAALDAPELGKVGLAVGFLSALDPLPDEIDSASPDPLHALLSLLARRWPHLVSFFLHISGTHHPAFQSEAAASWPLSRLRPLLTLSQLKEIHLVTPAQLPLGDADVASLAEAWPEVRVLHLRGGVVERAAGWRALSVLAQLPNLQELALPIILRTPSSPLALISASGVDTLSMGQGDVAFPDHSSSGLRALFPKLKTLQFDTRPGNSHADEIQRAGRLMRLRIALGSEPEKNRGERREMKVVNPWERSEGRIGARESAEVGWPR</sequence>
<feature type="domain" description="F-box" evidence="1">
    <location>
        <begin position="1"/>
        <end position="45"/>
    </location>
</feature>
<name>A0A167M0P0_CALVF</name>
<organism evidence="2 3">
    <name type="scientific">Calocera viscosa (strain TUFC12733)</name>
    <dbReference type="NCBI Taxonomy" id="1330018"/>
    <lineage>
        <taxon>Eukaryota</taxon>
        <taxon>Fungi</taxon>
        <taxon>Dikarya</taxon>
        <taxon>Basidiomycota</taxon>
        <taxon>Agaricomycotina</taxon>
        <taxon>Dacrymycetes</taxon>
        <taxon>Dacrymycetales</taxon>
        <taxon>Dacrymycetaceae</taxon>
        <taxon>Calocera</taxon>
    </lineage>
</organism>
<dbReference type="InterPro" id="IPR036047">
    <property type="entry name" value="F-box-like_dom_sf"/>
</dbReference>
<dbReference type="Gene3D" id="3.80.10.10">
    <property type="entry name" value="Ribonuclease Inhibitor"/>
    <property type="match status" value="1"/>
</dbReference>
<dbReference type="AlphaFoldDB" id="A0A167M0P0"/>
<dbReference type="InterPro" id="IPR001810">
    <property type="entry name" value="F-box_dom"/>
</dbReference>
<dbReference type="SUPFAM" id="SSF81383">
    <property type="entry name" value="F-box domain"/>
    <property type="match status" value="1"/>
</dbReference>
<accession>A0A167M0P0</accession>
<proteinExistence type="predicted"/>
<dbReference type="InterPro" id="IPR032675">
    <property type="entry name" value="LRR_dom_sf"/>
</dbReference>
<reference evidence="2 3" key="1">
    <citation type="journal article" date="2016" name="Mol. Biol. Evol.">
        <title>Comparative Genomics of Early-Diverging Mushroom-Forming Fungi Provides Insights into the Origins of Lignocellulose Decay Capabilities.</title>
        <authorList>
            <person name="Nagy L.G."/>
            <person name="Riley R."/>
            <person name="Tritt A."/>
            <person name="Adam C."/>
            <person name="Daum C."/>
            <person name="Floudas D."/>
            <person name="Sun H."/>
            <person name="Yadav J.S."/>
            <person name="Pangilinan J."/>
            <person name="Larsson K.H."/>
            <person name="Matsuura K."/>
            <person name="Barry K."/>
            <person name="Labutti K."/>
            <person name="Kuo R."/>
            <person name="Ohm R.A."/>
            <person name="Bhattacharya S.S."/>
            <person name="Shirouzu T."/>
            <person name="Yoshinaga Y."/>
            <person name="Martin F.M."/>
            <person name="Grigoriev I.V."/>
            <person name="Hibbett D.S."/>
        </authorList>
    </citation>
    <scope>NUCLEOTIDE SEQUENCE [LARGE SCALE GENOMIC DNA]</scope>
    <source>
        <strain evidence="2 3">TUFC12733</strain>
    </source>
</reference>
<dbReference type="SUPFAM" id="SSF52047">
    <property type="entry name" value="RNI-like"/>
    <property type="match status" value="1"/>
</dbReference>
<dbReference type="PROSITE" id="PS50181">
    <property type="entry name" value="FBOX"/>
    <property type="match status" value="1"/>
</dbReference>
<evidence type="ECO:0000313" key="3">
    <source>
        <dbReference type="Proteomes" id="UP000076738"/>
    </source>
</evidence>
<evidence type="ECO:0000259" key="1">
    <source>
        <dbReference type="PROSITE" id="PS50181"/>
    </source>
</evidence>
<dbReference type="OrthoDB" id="10399747at2759"/>
<dbReference type="Pfam" id="PF12937">
    <property type="entry name" value="F-box-like"/>
    <property type="match status" value="1"/>
</dbReference>
<keyword evidence="3" id="KW-1185">Reference proteome</keyword>
<gene>
    <name evidence="2" type="ORF">CALVIDRAFT_564098</name>
</gene>